<dbReference type="Gene3D" id="3.30.70.250">
    <property type="entry name" value="Malonyl-CoA ACP transacylase, ACP-binding"/>
    <property type="match status" value="1"/>
</dbReference>
<keyword evidence="3 6" id="KW-0012">Acyltransferase</keyword>
<dbReference type="RefSeq" id="WP_169233534.1">
    <property type="nucleotide sequence ID" value="NZ_JABBGI010000004.1"/>
</dbReference>
<dbReference type="SUPFAM" id="SSF52151">
    <property type="entry name" value="FabD/lysophospholipase-like"/>
    <property type="match status" value="1"/>
</dbReference>
<evidence type="ECO:0000256" key="4">
    <source>
        <dbReference type="ARBA" id="ARBA00048462"/>
    </source>
</evidence>
<name>A0A7Y0AKC7_9FLAO</name>
<accession>A0A7Y0AKC7</accession>
<sequence>MKRALIFPGQGSQFKGMGKGLFEKYPEIKIKAREILGYDLEALCLEDKDDLLGQTQYTQPAIFTVSAMHYWEYLKENSKPDFLAGHSLGEYNALLASGVFDFETGLRLVHKRGALMAAASGGGMAAILGISTEKLNKLLTEGGFDGIDVANYNTTTQIVISGRAEDIRRAVNYFEEKKIQAIPLQVSAPFHSRYMKSAALEFEQFINGIDLNPLSISVVANTTANWYTSAVKETLATQIAQSVRWVDSIRLLMGNGVTEFKEIGSHILTRMVADIKKNCTPLTHHEASILPEREKKIFLGSKDFCRDYNIKLPYVAGGMYRGVASPEMVIRLGKAKMFGFYGTGGLQMNEIESGIRQIKTALSNGESFGINLLHHFGDPETEWKLVELYLKENIKFIEASAFMQMTKPLVYFRVKGLGKDAHGKIISNNQIMAKISRPEVAEVFMNPAPERILKQLIAEGKITEQEAEMAREVPVSQDICVEADSGGHTDAGRALVILPAIRTLRDQISTANSYSKSIRIGLAGGIGTPESVVCAFMMGADFVLTGSINQCTVEAATSDLVKDLLQEMNVQDTDYAPAGDMFEIGAKVQVLKKGVLFSPRANKLYTLYNHYESLEELPENIRKQLEESYFKKSLDEIWQEVKNYQLAKGNINAIEKAEMNGKQKMAMVFKWYFGFSSRSALNGFSERRVDFQIHTGPALGAFNQWVKGTGLESWRARHVDQIGEKLMHEATLFFEEKVNTIYNN</sequence>
<organism evidence="6 7">
    <name type="scientific">Chryseobacterium antibioticum</name>
    <dbReference type="NCBI Taxonomy" id="2728847"/>
    <lineage>
        <taxon>Bacteria</taxon>
        <taxon>Pseudomonadati</taxon>
        <taxon>Bacteroidota</taxon>
        <taxon>Flavobacteriia</taxon>
        <taxon>Flavobacteriales</taxon>
        <taxon>Weeksellaceae</taxon>
        <taxon>Chryseobacterium group</taxon>
        <taxon>Chryseobacterium</taxon>
    </lineage>
</organism>
<dbReference type="EC" id="2.3.1.39" evidence="1"/>
<dbReference type="InterPro" id="IPR013785">
    <property type="entry name" value="Aldolase_TIM"/>
</dbReference>
<dbReference type="NCBIfam" id="TIGR00128">
    <property type="entry name" value="fabD"/>
    <property type="match status" value="1"/>
</dbReference>
<dbReference type="Gene3D" id="3.40.366.10">
    <property type="entry name" value="Malonyl-Coenzyme A Acyl Carrier Protein, domain 2"/>
    <property type="match status" value="1"/>
</dbReference>
<dbReference type="NCBIfam" id="TIGR02814">
    <property type="entry name" value="pfaD_fam"/>
    <property type="match status" value="1"/>
</dbReference>
<dbReference type="CDD" id="cd04742">
    <property type="entry name" value="NPD_FabD"/>
    <property type="match status" value="1"/>
</dbReference>
<dbReference type="SUPFAM" id="SSF55048">
    <property type="entry name" value="Probable ACP-binding domain of malonyl-CoA ACP transacylase"/>
    <property type="match status" value="1"/>
</dbReference>
<dbReference type="SMART" id="SM00827">
    <property type="entry name" value="PKS_AT"/>
    <property type="match status" value="1"/>
</dbReference>
<protein>
    <recommendedName>
        <fullName evidence="1">[acyl-carrier-protein] S-malonyltransferase</fullName>
        <ecNumber evidence="1">2.3.1.39</ecNumber>
    </recommendedName>
</protein>
<dbReference type="InterPro" id="IPR016036">
    <property type="entry name" value="Malonyl_transacylase_ACP-bd"/>
</dbReference>
<dbReference type="EMBL" id="JABBGI010000004">
    <property type="protein sequence ID" value="NML68961.1"/>
    <property type="molecule type" value="Genomic_DNA"/>
</dbReference>
<dbReference type="Gene3D" id="3.20.20.70">
    <property type="entry name" value="Aldolase class I"/>
    <property type="match status" value="1"/>
</dbReference>
<comment type="catalytic activity">
    <reaction evidence="4">
        <text>holo-[ACP] + malonyl-CoA = malonyl-[ACP] + CoA</text>
        <dbReference type="Rhea" id="RHEA:41792"/>
        <dbReference type="Rhea" id="RHEA-COMP:9623"/>
        <dbReference type="Rhea" id="RHEA-COMP:9685"/>
        <dbReference type="ChEBI" id="CHEBI:57287"/>
        <dbReference type="ChEBI" id="CHEBI:57384"/>
        <dbReference type="ChEBI" id="CHEBI:64479"/>
        <dbReference type="ChEBI" id="CHEBI:78449"/>
        <dbReference type="EC" id="2.3.1.39"/>
    </reaction>
</comment>
<dbReference type="InterPro" id="IPR049489">
    <property type="entry name" value="FabD-like_helical_ins"/>
</dbReference>
<dbReference type="Proteomes" id="UP000544054">
    <property type="component" value="Unassembled WGS sequence"/>
</dbReference>
<dbReference type="InterPro" id="IPR050858">
    <property type="entry name" value="Mal-CoA-ACP_Trans/PKS_FabD"/>
</dbReference>
<dbReference type="GO" id="GO:0006633">
    <property type="term" value="P:fatty acid biosynthetic process"/>
    <property type="evidence" value="ECO:0007669"/>
    <property type="project" value="TreeGrafter"/>
</dbReference>
<keyword evidence="7" id="KW-1185">Reference proteome</keyword>
<evidence type="ECO:0000256" key="2">
    <source>
        <dbReference type="ARBA" id="ARBA00022679"/>
    </source>
</evidence>
<proteinExistence type="predicted"/>
<dbReference type="Pfam" id="PF00698">
    <property type="entry name" value="Acyl_transf_1"/>
    <property type="match status" value="1"/>
</dbReference>
<evidence type="ECO:0000313" key="7">
    <source>
        <dbReference type="Proteomes" id="UP000544054"/>
    </source>
</evidence>
<dbReference type="GO" id="GO:0005829">
    <property type="term" value="C:cytosol"/>
    <property type="evidence" value="ECO:0007669"/>
    <property type="project" value="TreeGrafter"/>
</dbReference>
<comment type="caution">
    <text evidence="6">The sequence shown here is derived from an EMBL/GenBank/DDBJ whole genome shotgun (WGS) entry which is preliminary data.</text>
</comment>
<dbReference type="InterPro" id="IPR014043">
    <property type="entry name" value="Acyl_transferase_dom"/>
</dbReference>
<dbReference type="GO" id="GO:0004314">
    <property type="term" value="F:[acyl-carrier-protein] S-malonyltransferase activity"/>
    <property type="evidence" value="ECO:0007669"/>
    <property type="project" value="UniProtKB-EC"/>
</dbReference>
<dbReference type="InterPro" id="IPR001227">
    <property type="entry name" value="Ac_transferase_dom_sf"/>
</dbReference>
<dbReference type="InterPro" id="IPR016035">
    <property type="entry name" value="Acyl_Trfase/lysoPLipase"/>
</dbReference>
<dbReference type="PANTHER" id="PTHR42681:SF1">
    <property type="entry name" value="MALONYL-COA-ACYL CARRIER PROTEIN TRANSACYLASE, MITOCHONDRIAL"/>
    <property type="match status" value="1"/>
</dbReference>
<feature type="domain" description="Malonyl-CoA:ACP transacylase (MAT)" evidence="5">
    <location>
        <begin position="6"/>
        <end position="287"/>
    </location>
</feature>
<keyword evidence="2 6" id="KW-0808">Transferase</keyword>
<dbReference type="Pfam" id="PF21607">
    <property type="entry name" value="FabD_helical_ins"/>
    <property type="match status" value="1"/>
</dbReference>
<evidence type="ECO:0000256" key="3">
    <source>
        <dbReference type="ARBA" id="ARBA00023315"/>
    </source>
</evidence>
<dbReference type="InterPro" id="IPR004410">
    <property type="entry name" value="Malonyl_CoA-ACP_transAc_FabD"/>
</dbReference>
<dbReference type="PANTHER" id="PTHR42681">
    <property type="entry name" value="MALONYL-COA-ACYL CARRIER PROTEIN TRANSACYLASE, MITOCHONDRIAL"/>
    <property type="match status" value="1"/>
</dbReference>
<evidence type="ECO:0000313" key="6">
    <source>
        <dbReference type="EMBL" id="NML68961.1"/>
    </source>
</evidence>
<dbReference type="SUPFAM" id="SSF51412">
    <property type="entry name" value="Inosine monophosphate dehydrogenase (IMPDH)"/>
    <property type="match status" value="1"/>
</dbReference>
<reference evidence="6 7" key="1">
    <citation type="submission" date="2020-04" db="EMBL/GenBank/DDBJ databases">
        <title>Chryseobacterium sp. RP-3-3 sp. nov., isolated from Jeju soil.</title>
        <authorList>
            <person name="Dahal R.H."/>
        </authorList>
    </citation>
    <scope>NUCLEOTIDE SEQUENCE [LARGE SCALE GENOMIC DNA]</scope>
    <source>
        <strain evidence="6 7">RP-3-3</strain>
    </source>
</reference>
<dbReference type="AlphaFoldDB" id="A0A7Y0AKC7"/>
<evidence type="ECO:0000259" key="5">
    <source>
        <dbReference type="SMART" id="SM00827"/>
    </source>
</evidence>
<evidence type="ECO:0000256" key="1">
    <source>
        <dbReference type="ARBA" id="ARBA00013258"/>
    </source>
</evidence>
<gene>
    <name evidence="6" type="primary">fabD</name>
    <name evidence="6" type="ORF">HHL23_04025</name>
</gene>
<dbReference type="InterPro" id="IPR014179">
    <property type="entry name" value="PfaD-like_TIM-barrel"/>
</dbReference>